<sequence>MTLRHRVHPQAEAEFLDAVRSYAITEAGLGDEFDIEVAKAVDDIEWSPDAWPKFPGWDRLPVVRSRKIGVFP</sequence>
<dbReference type="RefSeq" id="WP_284298350.1">
    <property type="nucleotide sequence ID" value="NZ_BSVA01000001.1"/>
</dbReference>
<evidence type="ECO:0000313" key="2">
    <source>
        <dbReference type="Proteomes" id="UP001157069"/>
    </source>
</evidence>
<proteinExistence type="predicted"/>
<protein>
    <recommendedName>
        <fullName evidence="3">Type II toxin-antitoxin system RelE/ParE family toxin</fullName>
    </recommendedName>
</protein>
<accession>A0ABQ6JS30</accession>
<organism evidence="1 2">
    <name type="scientific">Homoserinibacter gongjuensis</name>
    <dbReference type="NCBI Taxonomy" id="1162968"/>
    <lineage>
        <taxon>Bacteria</taxon>
        <taxon>Bacillati</taxon>
        <taxon>Actinomycetota</taxon>
        <taxon>Actinomycetes</taxon>
        <taxon>Micrococcales</taxon>
        <taxon>Microbacteriaceae</taxon>
        <taxon>Homoserinibacter</taxon>
    </lineage>
</organism>
<gene>
    <name evidence="1" type="ORF">GCM10025869_10610</name>
</gene>
<keyword evidence="2" id="KW-1185">Reference proteome</keyword>
<dbReference type="EMBL" id="BSVA01000001">
    <property type="protein sequence ID" value="GMA90532.1"/>
    <property type="molecule type" value="Genomic_DNA"/>
</dbReference>
<evidence type="ECO:0008006" key="3">
    <source>
        <dbReference type="Google" id="ProtNLM"/>
    </source>
</evidence>
<name>A0ABQ6JS30_9MICO</name>
<dbReference type="Proteomes" id="UP001157069">
    <property type="component" value="Unassembled WGS sequence"/>
</dbReference>
<evidence type="ECO:0000313" key="1">
    <source>
        <dbReference type="EMBL" id="GMA90532.1"/>
    </source>
</evidence>
<comment type="caution">
    <text evidence="1">The sequence shown here is derived from an EMBL/GenBank/DDBJ whole genome shotgun (WGS) entry which is preliminary data.</text>
</comment>
<reference evidence="2" key="1">
    <citation type="journal article" date="2019" name="Int. J. Syst. Evol. Microbiol.">
        <title>The Global Catalogue of Microorganisms (GCM) 10K type strain sequencing project: providing services to taxonomists for standard genome sequencing and annotation.</title>
        <authorList>
            <consortium name="The Broad Institute Genomics Platform"/>
            <consortium name="The Broad Institute Genome Sequencing Center for Infectious Disease"/>
            <person name="Wu L."/>
            <person name="Ma J."/>
        </authorList>
    </citation>
    <scope>NUCLEOTIDE SEQUENCE [LARGE SCALE GENOMIC DNA]</scope>
    <source>
        <strain evidence="2">NBRC 108755</strain>
    </source>
</reference>